<dbReference type="Pfam" id="PF07009">
    <property type="entry name" value="NusG_II"/>
    <property type="match status" value="1"/>
</dbReference>
<dbReference type="InterPro" id="IPR038690">
    <property type="entry name" value="NusG_2_sf"/>
</dbReference>
<comment type="caution">
    <text evidence="1">The sequence shown here is derived from an EMBL/GenBank/DDBJ whole genome shotgun (WGS) entry which is preliminary data.</text>
</comment>
<dbReference type="Proteomes" id="UP000487649">
    <property type="component" value="Unassembled WGS sequence"/>
</dbReference>
<sequence>MKRLDVYIIIAVLIISGGLFAMFSLQPQVDQEVVISLKGSEYARVPIDGKEHIYEIETELGYNKIIVNAEGVHIEEADCPDHECILFGTLSKTGQSIICAPHYLVIEIVGNVDSGIDGVAI</sequence>
<protein>
    <recommendedName>
        <fullName evidence="3">NusG domain II-containing protein</fullName>
    </recommendedName>
</protein>
<name>A0A173RGU8_9FIRM</name>
<proteinExistence type="predicted"/>
<dbReference type="RefSeq" id="WP_006783707.1">
    <property type="nucleotide sequence ID" value="NZ_CABJBH010000001.1"/>
</dbReference>
<dbReference type="AlphaFoldDB" id="A0A173RGU8"/>
<organism evidence="1 2">
    <name type="scientific">Turicibacter sanguinis</name>
    <dbReference type="NCBI Taxonomy" id="154288"/>
    <lineage>
        <taxon>Bacteria</taxon>
        <taxon>Bacillati</taxon>
        <taxon>Bacillota</taxon>
        <taxon>Erysipelotrichia</taxon>
        <taxon>Erysipelotrichales</taxon>
        <taxon>Turicibacteraceae</taxon>
        <taxon>Turicibacter</taxon>
    </lineage>
</organism>
<reference evidence="1 2" key="1">
    <citation type="journal article" date="2019" name="Nat. Med.">
        <title>A library of human gut bacterial isolates paired with longitudinal multiomics data enables mechanistic microbiome research.</title>
        <authorList>
            <person name="Poyet M."/>
            <person name="Groussin M."/>
            <person name="Gibbons S.M."/>
            <person name="Avila-Pacheco J."/>
            <person name="Jiang X."/>
            <person name="Kearney S.M."/>
            <person name="Perrotta A.R."/>
            <person name="Berdy B."/>
            <person name="Zhao S."/>
            <person name="Lieberman T.D."/>
            <person name="Swanson P.K."/>
            <person name="Smith M."/>
            <person name="Roesemann S."/>
            <person name="Alexander J.E."/>
            <person name="Rich S.A."/>
            <person name="Livny J."/>
            <person name="Vlamakis H."/>
            <person name="Clish C."/>
            <person name="Bullock K."/>
            <person name="Deik A."/>
            <person name="Scott J."/>
            <person name="Pierce K.A."/>
            <person name="Xavier R.J."/>
            <person name="Alm E.J."/>
        </authorList>
    </citation>
    <scope>NUCLEOTIDE SEQUENCE [LARGE SCALE GENOMIC DNA]</scope>
    <source>
        <strain evidence="1 2">BIOML-A198</strain>
    </source>
</reference>
<dbReference type="EMBL" id="WMQE01000025">
    <property type="protein sequence ID" value="MTK21920.1"/>
    <property type="molecule type" value="Genomic_DNA"/>
</dbReference>
<dbReference type="OrthoDB" id="47603at2"/>
<dbReference type="Gene3D" id="2.60.320.10">
    <property type="entry name" value="N-utilization substance G protein NusG, insert domain"/>
    <property type="match status" value="1"/>
</dbReference>
<evidence type="ECO:0000313" key="1">
    <source>
        <dbReference type="EMBL" id="MTK21920.1"/>
    </source>
</evidence>
<dbReference type="CDD" id="cd09911">
    <property type="entry name" value="Lin0431_like"/>
    <property type="match status" value="1"/>
</dbReference>
<gene>
    <name evidence="1" type="ORF">GMA92_10880</name>
</gene>
<accession>A0A173RGU8</accession>
<evidence type="ECO:0000313" key="2">
    <source>
        <dbReference type="Proteomes" id="UP000487649"/>
    </source>
</evidence>
<evidence type="ECO:0008006" key="3">
    <source>
        <dbReference type="Google" id="ProtNLM"/>
    </source>
</evidence>